<reference evidence="1 2" key="1">
    <citation type="submission" date="2024-06" db="EMBL/GenBank/DDBJ databases">
        <title>The Natural Products Discovery Center: Release of the First 8490 Sequenced Strains for Exploring Actinobacteria Biosynthetic Diversity.</title>
        <authorList>
            <person name="Kalkreuter E."/>
            <person name="Kautsar S.A."/>
            <person name="Yang D."/>
            <person name="Bader C.D."/>
            <person name="Teijaro C.N."/>
            <person name="Fluegel L."/>
            <person name="Davis C.M."/>
            <person name="Simpson J.R."/>
            <person name="Lauterbach L."/>
            <person name="Steele A.D."/>
            <person name="Gui C."/>
            <person name="Meng S."/>
            <person name="Li G."/>
            <person name="Viehrig K."/>
            <person name="Ye F."/>
            <person name="Su P."/>
            <person name="Kiefer A.F."/>
            <person name="Nichols A."/>
            <person name="Cepeda A.J."/>
            <person name="Yan W."/>
            <person name="Fan B."/>
            <person name="Jiang Y."/>
            <person name="Adhikari A."/>
            <person name="Zheng C.-J."/>
            <person name="Schuster L."/>
            <person name="Cowan T.M."/>
            <person name="Smanski M.J."/>
            <person name="Chevrette M.G."/>
            <person name="De Carvalho L.P.S."/>
            <person name="Shen B."/>
        </authorList>
    </citation>
    <scope>NUCLEOTIDE SEQUENCE [LARGE SCALE GENOMIC DNA]</scope>
    <source>
        <strain evidence="1 2">NPDC047833</strain>
    </source>
</reference>
<dbReference type="RefSeq" id="WP_359778882.1">
    <property type="nucleotide sequence ID" value="NZ_JBEYRR010000006.1"/>
</dbReference>
<sequence length="137" mass="14648">MAAARAPLGPDRRLLFVALQEAPTHAPYPPGWASPCSPYPVGSPFTYEAAHDEAVKEMLLDRPADTDHIVAGLDSRPFGGTTDQQHSKALGTYSGLAEYHPGSEATQRYCDAVSPLKHLRTVPSTLGTADTQRLAPP</sequence>
<protein>
    <submittedName>
        <fullName evidence="1">Uncharacterized protein</fullName>
    </submittedName>
</protein>
<keyword evidence="2" id="KW-1185">Reference proteome</keyword>
<evidence type="ECO:0000313" key="1">
    <source>
        <dbReference type="EMBL" id="MEW2363485.1"/>
    </source>
</evidence>
<dbReference type="EMBL" id="JBEYRS010000006">
    <property type="protein sequence ID" value="MEW2363485.1"/>
    <property type="molecule type" value="Genomic_DNA"/>
</dbReference>
<name>A0ABV3LVJ3_9ACTN</name>
<evidence type="ECO:0000313" key="2">
    <source>
        <dbReference type="Proteomes" id="UP001553843"/>
    </source>
</evidence>
<dbReference type="Proteomes" id="UP001553843">
    <property type="component" value="Unassembled WGS sequence"/>
</dbReference>
<accession>A0ABV3LVJ3</accession>
<comment type="caution">
    <text evidence="1">The sequence shown here is derived from an EMBL/GenBank/DDBJ whole genome shotgun (WGS) entry which is preliminary data.</text>
</comment>
<gene>
    <name evidence="1" type="ORF">AB0887_16250</name>
</gene>
<proteinExistence type="predicted"/>
<organism evidence="1 2">
    <name type="scientific">Streptomyces huasconensis</name>
    <dbReference type="NCBI Taxonomy" id="1854574"/>
    <lineage>
        <taxon>Bacteria</taxon>
        <taxon>Bacillati</taxon>
        <taxon>Actinomycetota</taxon>
        <taxon>Actinomycetes</taxon>
        <taxon>Kitasatosporales</taxon>
        <taxon>Streptomycetaceae</taxon>
        <taxon>Streptomyces</taxon>
    </lineage>
</organism>